<reference evidence="2 3" key="1">
    <citation type="submission" date="2020-03" db="EMBL/GenBank/DDBJ databases">
        <title>Dissostichus mawsoni Genome sequencing and assembly.</title>
        <authorList>
            <person name="Park H."/>
        </authorList>
    </citation>
    <scope>NUCLEOTIDE SEQUENCE [LARGE SCALE GENOMIC DNA]</scope>
    <source>
        <strain evidence="2">DM0001</strain>
        <tissue evidence="2">Muscle</tissue>
    </source>
</reference>
<accession>A0A7J5YW96</accession>
<evidence type="ECO:0000313" key="2">
    <source>
        <dbReference type="EMBL" id="KAF3853091.1"/>
    </source>
</evidence>
<organism evidence="2 3">
    <name type="scientific">Dissostichus mawsoni</name>
    <name type="common">Antarctic cod</name>
    <dbReference type="NCBI Taxonomy" id="36200"/>
    <lineage>
        <taxon>Eukaryota</taxon>
        <taxon>Metazoa</taxon>
        <taxon>Chordata</taxon>
        <taxon>Craniata</taxon>
        <taxon>Vertebrata</taxon>
        <taxon>Euteleostomi</taxon>
        <taxon>Actinopterygii</taxon>
        <taxon>Neopterygii</taxon>
        <taxon>Teleostei</taxon>
        <taxon>Neoteleostei</taxon>
        <taxon>Acanthomorphata</taxon>
        <taxon>Eupercaria</taxon>
        <taxon>Perciformes</taxon>
        <taxon>Notothenioidei</taxon>
        <taxon>Nototheniidae</taxon>
        <taxon>Dissostichus</taxon>
    </lineage>
</organism>
<evidence type="ECO:0000313" key="3">
    <source>
        <dbReference type="Proteomes" id="UP000518266"/>
    </source>
</evidence>
<dbReference type="PROSITE" id="PS51498">
    <property type="entry name" value="MABP"/>
    <property type="match status" value="1"/>
</dbReference>
<keyword evidence="3" id="KW-1185">Reference proteome</keyword>
<protein>
    <recommendedName>
        <fullName evidence="1">MABP domain-containing protein</fullName>
    </recommendedName>
</protein>
<dbReference type="GO" id="GO:0005737">
    <property type="term" value="C:cytoplasm"/>
    <property type="evidence" value="ECO:0007669"/>
    <property type="project" value="UniProtKB-ARBA"/>
</dbReference>
<gene>
    <name evidence="2" type="ORF">F7725_013779</name>
</gene>
<feature type="domain" description="MABP" evidence="1">
    <location>
        <begin position="113"/>
        <end position="258"/>
    </location>
</feature>
<comment type="caution">
    <text evidence="2">The sequence shown here is derived from an EMBL/GenBank/DDBJ whole genome shotgun (WGS) entry which is preliminary data.</text>
</comment>
<name>A0A7J5YW96_DISMA</name>
<dbReference type="EMBL" id="JAAKFY010000008">
    <property type="protein sequence ID" value="KAF3853091.1"/>
    <property type="molecule type" value="Genomic_DNA"/>
</dbReference>
<proteinExistence type="predicted"/>
<evidence type="ECO:0000259" key="1">
    <source>
        <dbReference type="PROSITE" id="PS51498"/>
    </source>
</evidence>
<dbReference type="InterPro" id="IPR023341">
    <property type="entry name" value="MABP"/>
</dbReference>
<dbReference type="AlphaFoldDB" id="A0A7J5YW96"/>
<dbReference type="Gene3D" id="2.100.10.50">
    <property type="match status" value="2"/>
</dbReference>
<dbReference type="Proteomes" id="UP000518266">
    <property type="component" value="Unassembled WGS sequence"/>
</dbReference>
<sequence>MTTYISELDVSLNAAEEQMLQSDGFNKINELDLKQRGFNKINVNLNEGAGGYDIYLWYKNGPLAITKVQVSFNYEMTVGLTKAGYTKIEKDLNAGAGGSYLYIWFLKGSGEFDTPIVDIGVTTDATNEAEKFASGWQRLACDLNRNTEGNCIHVWLKREEQTYICDVIATDSYGSDSDYFQKGYIRVDENTNRGAGGAYVFIWYRQTTDPEKALKDLQVSITDSQHQEYQKQDYQRVVVDLNQGTGGNQVFLWYKKRSNPIKAIALLLNQDVVKEYQEAGINVILRNLNVGNKGSVEHLCVYQ</sequence>
<dbReference type="OrthoDB" id="783096at2759"/>